<feature type="transmembrane region" description="Helical" evidence="3">
    <location>
        <begin position="12"/>
        <end position="37"/>
    </location>
</feature>
<dbReference type="PROSITE" id="PS51677">
    <property type="entry name" value="NODB"/>
    <property type="match status" value="1"/>
</dbReference>
<dbReference type="PANTHER" id="PTHR10587">
    <property type="entry name" value="GLYCOSYL TRANSFERASE-RELATED"/>
    <property type="match status" value="1"/>
</dbReference>
<dbReference type="AlphaFoldDB" id="A0A972GKL7"/>
<dbReference type="InterPro" id="IPR050248">
    <property type="entry name" value="Polysacc_deacetylase_ArnD"/>
</dbReference>
<evidence type="ECO:0000256" key="1">
    <source>
        <dbReference type="ARBA" id="ARBA00022723"/>
    </source>
</evidence>
<reference evidence="5" key="1">
    <citation type="submission" date="2019-10" db="EMBL/GenBank/DDBJ databases">
        <title>Description of Paenibacillus glebae sp. nov.</title>
        <authorList>
            <person name="Carlier A."/>
            <person name="Qi S."/>
        </authorList>
    </citation>
    <scope>NUCLEOTIDE SEQUENCE</scope>
    <source>
        <strain evidence="5">LMG 31456</strain>
    </source>
</reference>
<evidence type="ECO:0000313" key="6">
    <source>
        <dbReference type="Proteomes" id="UP000641588"/>
    </source>
</evidence>
<dbReference type="Gene3D" id="3.20.20.370">
    <property type="entry name" value="Glycoside hydrolase/deacetylase"/>
    <property type="match status" value="1"/>
</dbReference>
<protein>
    <submittedName>
        <fullName evidence="5">Polysaccharide deacetylase family protein</fullName>
    </submittedName>
</protein>
<dbReference type="EMBL" id="WHOD01000003">
    <property type="protein sequence ID" value="NOU91745.1"/>
    <property type="molecule type" value="Genomic_DNA"/>
</dbReference>
<accession>A0A972GKL7</accession>
<dbReference type="InterPro" id="IPR002509">
    <property type="entry name" value="NODB_dom"/>
</dbReference>
<keyword evidence="3" id="KW-0472">Membrane</keyword>
<proteinExistence type="predicted"/>
<keyword evidence="6" id="KW-1185">Reference proteome</keyword>
<dbReference type="GO" id="GO:0005975">
    <property type="term" value="P:carbohydrate metabolic process"/>
    <property type="evidence" value="ECO:0007669"/>
    <property type="project" value="InterPro"/>
</dbReference>
<feature type="domain" description="NodB homology" evidence="4">
    <location>
        <begin position="97"/>
        <end position="280"/>
    </location>
</feature>
<dbReference type="Pfam" id="PF01522">
    <property type="entry name" value="Polysacc_deac_1"/>
    <property type="match status" value="1"/>
</dbReference>
<keyword evidence="1" id="KW-0479">Metal-binding</keyword>
<dbReference type="GO" id="GO:0016020">
    <property type="term" value="C:membrane"/>
    <property type="evidence" value="ECO:0007669"/>
    <property type="project" value="TreeGrafter"/>
</dbReference>
<dbReference type="GO" id="GO:0016810">
    <property type="term" value="F:hydrolase activity, acting on carbon-nitrogen (but not peptide) bonds"/>
    <property type="evidence" value="ECO:0007669"/>
    <property type="project" value="InterPro"/>
</dbReference>
<organism evidence="5 6">
    <name type="scientific">Paenibacillus foliorum</name>
    <dbReference type="NCBI Taxonomy" id="2654974"/>
    <lineage>
        <taxon>Bacteria</taxon>
        <taxon>Bacillati</taxon>
        <taxon>Bacillota</taxon>
        <taxon>Bacilli</taxon>
        <taxon>Bacillales</taxon>
        <taxon>Paenibacillaceae</taxon>
        <taxon>Paenibacillus</taxon>
    </lineage>
</organism>
<evidence type="ECO:0000313" key="5">
    <source>
        <dbReference type="EMBL" id="NOU91745.1"/>
    </source>
</evidence>
<name>A0A972GKL7_9BACL</name>
<gene>
    <name evidence="5" type="ORF">GC093_00630</name>
</gene>
<dbReference type="InterPro" id="IPR011330">
    <property type="entry name" value="Glyco_hydro/deAcase_b/a-brl"/>
</dbReference>
<keyword evidence="3" id="KW-0812">Transmembrane</keyword>
<dbReference type="GO" id="GO:0046872">
    <property type="term" value="F:metal ion binding"/>
    <property type="evidence" value="ECO:0007669"/>
    <property type="project" value="UniProtKB-KW"/>
</dbReference>
<keyword evidence="2" id="KW-0378">Hydrolase</keyword>
<dbReference type="SUPFAM" id="SSF88713">
    <property type="entry name" value="Glycoside hydrolase/deacetylase"/>
    <property type="match status" value="1"/>
</dbReference>
<evidence type="ECO:0000259" key="4">
    <source>
        <dbReference type="PROSITE" id="PS51677"/>
    </source>
</evidence>
<comment type="caution">
    <text evidence="5">The sequence shown here is derived from an EMBL/GenBank/DDBJ whole genome shotgun (WGS) entry which is preliminary data.</text>
</comment>
<dbReference type="PANTHER" id="PTHR10587:SF133">
    <property type="entry name" value="CHITIN DEACETYLASE 1-RELATED"/>
    <property type="match status" value="1"/>
</dbReference>
<dbReference type="Proteomes" id="UP000641588">
    <property type="component" value="Unassembled WGS sequence"/>
</dbReference>
<dbReference type="RefSeq" id="WP_171649910.1">
    <property type="nucleotide sequence ID" value="NZ_WHOD01000003.1"/>
</dbReference>
<keyword evidence="3" id="KW-1133">Transmembrane helix</keyword>
<evidence type="ECO:0000256" key="2">
    <source>
        <dbReference type="ARBA" id="ARBA00022801"/>
    </source>
</evidence>
<dbReference type="CDD" id="cd10917">
    <property type="entry name" value="CE4_NodB_like_6s_7s"/>
    <property type="match status" value="1"/>
</dbReference>
<sequence length="289" mass="31597">MATRILTDRKRQLIIGVAFSGMISIALTNLIVTGSVLPLPNFQPKKITSEAHVEPPSAATPEQAVLTDVHPSSLSAQPKLISEAKPARADSPAAAAKRVALTFDDGPDANYTPKILDILKKNDIKATFFVVGNQVSLHPDVLKRINQEGHTIGNHTWDHADLSKLPTKRVIQEFKDTDDIIEKTIGVIPDLIRAPYGAVSVTQKKELEQAGRPLVDWNVDPRDWAGTSSSSILENIKLHTKPGHIILLHSFGGKRGNLDNTVEALPNIIAFLKSEGYQMVTIPELNRSR</sequence>
<evidence type="ECO:0000256" key="3">
    <source>
        <dbReference type="SAM" id="Phobius"/>
    </source>
</evidence>